<evidence type="ECO:0000313" key="3">
    <source>
        <dbReference type="Proteomes" id="UP001141183"/>
    </source>
</evidence>
<dbReference type="SUPFAM" id="SSF53697">
    <property type="entry name" value="SIS domain"/>
    <property type="match status" value="1"/>
</dbReference>
<dbReference type="InterPro" id="IPR035472">
    <property type="entry name" value="RpiR-like_SIS"/>
</dbReference>
<sequence>MAFKYIDKIKDLIDVIEKEEKENMEKATEIIVKAILNKKAIFSFGASHAGILTEELYYRAGGLVVINPIFARNLMLDTSPITMTSEMERLEGYGTTVANKTNISEGDVVIVHSVSGRNPVSIEMAIESKKKGATVICITNLSYSKDVSSRHSSGKNLYQVSDIVIDNHGEKGDACVEISGLNQKVSPTSTVAAVTIMNSIIAEATELLVKNGMDKPPIFYSANIDGGDELNKKIFEEYRDVIHYKY</sequence>
<dbReference type="PANTHER" id="PTHR30390">
    <property type="entry name" value="SEDOHEPTULOSE 7-PHOSPHATE ISOMERASE / DNAA INITIATOR-ASSOCIATING FACTOR FOR REPLICATION INITIATION"/>
    <property type="match status" value="1"/>
</dbReference>
<dbReference type="NCBIfam" id="NF002805">
    <property type="entry name" value="PRK02947.1"/>
    <property type="match status" value="1"/>
</dbReference>
<dbReference type="GO" id="GO:0097367">
    <property type="term" value="F:carbohydrate derivative binding"/>
    <property type="evidence" value="ECO:0007669"/>
    <property type="project" value="InterPro"/>
</dbReference>
<reference evidence="2" key="1">
    <citation type="submission" date="2022-05" db="EMBL/GenBank/DDBJ databases">
        <title>Draft genome sequence of Clostridium tertium strain CP3 isolated from Peru.</title>
        <authorList>
            <person name="Hurtado R."/>
            <person name="Lima L."/>
            <person name="Sousa T."/>
            <person name="Jaiswal A.K."/>
            <person name="Tiwari S."/>
            <person name="Maturrano L."/>
            <person name="Brenig B."/>
            <person name="Azevedo V."/>
        </authorList>
    </citation>
    <scope>NUCLEOTIDE SEQUENCE</scope>
    <source>
        <strain evidence="2">CP3</strain>
    </source>
</reference>
<dbReference type="InterPro" id="IPR001347">
    <property type="entry name" value="SIS_dom"/>
</dbReference>
<dbReference type="InterPro" id="IPR046348">
    <property type="entry name" value="SIS_dom_sf"/>
</dbReference>
<gene>
    <name evidence="2" type="ORF">NE398_07890</name>
</gene>
<dbReference type="Pfam" id="PF13580">
    <property type="entry name" value="SIS_2"/>
    <property type="match status" value="1"/>
</dbReference>
<dbReference type="EMBL" id="JAMRYU010000007">
    <property type="protein sequence ID" value="MDC4240083.1"/>
    <property type="molecule type" value="Genomic_DNA"/>
</dbReference>
<dbReference type="InterPro" id="IPR050099">
    <property type="entry name" value="SIS_GmhA/DiaA_subfam"/>
</dbReference>
<organism evidence="2 3">
    <name type="scientific">Clostridium tertium</name>
    <dbReference type="NCBI Taxonomy" id="1559"/>
    <lineage>
        <taxon>Bacteria</taxon>
        <taxon>Bacillati</taxon>
        <taxon>Bacillota</taxon>
        <taxon>Clostridia</taxon>
        <taxon>Eubacteriales</taxon>
        <taxon>Clostridiaceae</taxon>
        <taxon>Clostridium</taxon>
    </lineage>
</organism>
<evidence type="ECO:0000259" key="1">
    <source>
        <dbReference type="PROSITE" id="PS51464"/>
    </source>
</evidence>
<dbReference type="RefSeq" id="WP_099345858.1">
    <property type="nucleotide sequence ID" value="NZ_CAXSLY010000003.1"/>
</dbReference>
<feature type="domain" description="SIS" evidence="1">
    <location>
        <begin position="31"/>
        <end position="210"/>
    </location>
</feature>
<evidence type="ECO:0000313" key="2">
    <source>
        <dbReference type="EMBL" id="MDC4240083.1"/>
    </source>
</evidence>
<protein>
    <submittedName>
        <fullName evidence="2">SIS domain-containing protein</fullName>
    </submittedName>
</protein>
<keyword evidence="3" id="KW-1185">Reference proteome</keyword>
<dbReference type="CDD" id="cd05013">
    <property type="entry name" value="SIS_RpiR"/>
    <property type="match status" value="1"/>
</dbReference>
<dbReference type="AlphaFoldDB" id="A0A9X4B2C9"/>
<dbReference type="Gene3D" id="3.40.50.10490">
    <property type="entry name" value="Glucose-6-phosphate isomerase like protein, domain 1"/>
    <property type="match status" value="1"/>
</dbReference>
<accession>A0A9X4B2C9</accession>
<dbReference type="PANTHER" id="PTHR30390:SF7">
    <property type="entry name" value="PHOSPHOHEPTOSE ISOMERASE"/>
    <property type="match status" value="1"/>
</dbReference>
<proteinExistence type="predicted"/>
<name>A0A9X4B2C9_9CLOT</name>
<dbReference type="PROSITE" id="PS51464">
    <property type="entry name" value="SIS"/>
    <property type="match status" value="1"/>
</dbReference>
<dbReference type="GO" id="GO:1901135">
    <property type="term" value="P:carbohydrate derivative metabolic process"/>
    <property type="evidence" value="ECO:0007669"/>
    <property type="project" value="InterPro"/>
</dbReference>
<dbReference type="Proteomes" id="UP001141183">
    <property type="component" value="Unassembled WGS sequence"/>
</dbReference>
<comment type="caution">
    <text evidence="2">The sequence shown here is derived from an EMBL/GenBank/DDBJ whole genome shotgun (WGS) entry which is preliminary data.</text>
</comment>